<organism evidence="3 4">
    <name type="scientific">Cognatilysobacter bugurensis</name>
    <dbReference type="NCBI Taxonomy" id="543356"/>
    <lineage>
        <taxon>Bacteria</taxon>
        <taxon>Pseudomonadati</taxon>
        <taxon>Pseudomonadota</taxon>
        <taxon>Gammaproteobacteria</taxon>
        <taxon>Lysobacterales</taxon>
        <taxon>Lysobacteraceae</taxon>
        <taxon>Cognatilysobacter</taxon>
    </lineage>
</organism>
<sequence length="95" mass="9657">MNEPARTTSSLAIASLVSGVLGWTLLPLIGCLVAVVTGHMARAEIRRASGLEGDGLAVAGLVLGWLGIGMAVAAVLMVVAAIVFFGGLAWLSEMH</sequence>
<comment type="caution">
    <text evidence="3">The sequence shown here is derived from an EMBL/GenBank/DDBJ whole genome shotgun (WGS) entry which is preliminary data.</text>
</comment>
<evidence type="ECO:0000313" key="3">
    <source>
        <dbReference type="EMBL" id="GHA70141.1"/>
    </source>
</evidence>
<proteinExistence type="predicted"/>
<dbReference type="InterPro" id="IPR025241">
    <property type="entry name" value="DUF4190"/>
</dbReference>
<evidence type="ECO:0000313" key="4">
    <source>
        <dbReference type="Proteomes" id="UP000646426"/>
    </source>
</evidence>
<keyword evidence="1" id="KW-0812">Transmembrane</keyword>
<name>A0A918STV2_9GAMM</name>
<evidence type="ECO:0000256" key="1">
    <source>
        <dbReference type="SAM" id="Phobius"/>
    </source>
</evidence>
<keyword evidence="1" id="KW-1133">Transmembrane helix</keyword>
<feature type="transmembrane region" description="Helical" evidence="1">
    <location>
        <begin position="57"/>
        <end position="90"/>
    </location>
</feature>
<reference evidence="3" key="1">
    <citation type="journal article" date="2014" name="Int. J. Syst. Evol. Microbiol.">
        <title>Complete genome sequence of Corynebacterium casei LMG S-19264T (=DSM 44701T), isolated from a smear-ripened cheese.</title>
        <authorList>
            <consortium name="US DOE Joint Genome Institute (JGI-PGF)"/>
            <person name="Walter F."/>
            <person name="Albersmeier A."/>
            <person name="Kalinowski J."/>
            <person name="Ruckert C."/>
        </authorList>
    </citation>
    <scope>NUCLEOTIDE SEQUENCE</scope>
    <source>
        <strain evidence="3">KCTC 23077</strain>
    </source>
</reference>
<reference evidence="3" key="2">
    <citation type="submission" date="2020-09" db="EMBL/GenBank/DDBJ databases">
        <authorList>
            <person name="Sun Q."/>
            <person name="Kim S."/>
        </authorList>
    </citation>
    <scope>NUCLEOTIDE SEQUENCE</scope>
    <source>
        <strain evidence="3">KCTC 23077</strain>
    </source>
</reference>
<keyword evidence="4" id="KW-1185">Reference proteome</keyword>
<feature type="transmembrane region" description="Helical" evidence="1">
    <location>
        <begin position="12"/>
        <end position="36"/>
    </location>
</feature>
<feature type="domain" description="DUF4190" evidence="2">
    <location>
        <begin position="11"/>
        <end position="73"/>
    </location>
</feature>
<dbReference type="Proteomes" id="UP000646426">
    <property type="component" value="Unassembled WGS sequence"/>
</dbReference>
<protein>
    <submittedName>
        <fullName evidence="3">Membrane protein</fullName>
    </submittedName>
</protein>
<gene>
    <name evidence="3" type="ORF">GCM10007067_02750</name>
</gene>
<dbReference type="Pfam" id="PF13828">
    <property type="entry name" value="DUF4190"/>
    <property type="match status" value="1"/>
</dbReference>
<keyword evidence="1" id="KW-0472">Membrane</keyword>
<dbReference type="EMBL" id="BMYD01000001">
    <property type="protein sequence ID" value="GHA70141.1"/>
    <property type="molecule type" value="Genomic_DNA"/>
</dbReference>
<dbReference type="AlphaFoldDB" id="A0A918STV2"/>
<evidence type="ECO:0000259" key="2">
    <source>
        <dbReference type="Pfam" id="PF13828"/>
    </source>
</evidence>
<dbReference type="RefSeq" id="WP_189452596.1">
    <property type="nucleotide sequence ID" value="NZ_BMYD01000001.1"/>
</dbReference>
<accession>A0A918STV2</accession>